<dbReference type="RefSeq" id="WP_093841548.1">
    <property type="nucleotide sequence ID" value="NZ_FOLM01000025.1"/>
</dbReference>
<dbReference type="Gene3D" id="3.40.50.1820">
    <property type="entry name" value="alpha/beta hydrolase"/>
    <property type="match status" value="1"/>
</dbReference>
<evidence type="ECO:0000313" key="2">
    <source>
        <dbReference type="EMBL" id="SFD71821.1"/>
    </source>
</evidence>
<dbReference type="InterPro" id="IPR000073">
    <property type="entry name" value="AB_hydrolase_1"/>
</dbReference>
<dbReference type="OrthoDB" id="3276960at2"/>
<feature type="domain" description="AB hydrolase-1" evidence="1">
    <location>
        <begin position="40"/>
        <end position="264"/>
    </location>
</feature>
<reference evidence="2 3" key="1">
    <citation type="submission" date="2016-10" db="EMBL/GenBank/DDBJ databases">
        <authorList>
            <person name="de Groot N.N."/>
        </authorList>
    </citation>
    <scope>NUCLEOTIDE SEQUENCE [LARGE SCALE GENOMIC DNA]</scope>
    <source>
        <strain evidence="2 3">CGMCC 4.5739</strain>
    </source>
</reference>
<dbReference type="Pfam" id="PF12697">
    <property type="entry name" value="Abhydrolase_6"/>
    <property type="match status" value="1"/>
</dbReference>
<proteinExistence type="predicted"/>
<dbReference type="GO" id="GO:0016787">
    <property type="term" value="F:hydrolase activity"/>
    <property type="evidence" value="ECO:0007669"/>
    <property type="project" value="UniProtKB-KW"/>
</dbReference>
<evidence type="ECO:0000259" key="1">
    <source>
        <dbReference type="Pfam" id="PF12697"/>
    </source>
</evidence>
<dbReference type="InterPro" id="IPR029058">
    <property type="entry name" value="AB_hydrolase_fold"/>
</dbReference>
<evidence type="ECO:0000313" key="3">
    <source>
        <dbReference type="Proteomes" id="UP000199207"/>
    </source>
</evidence>
<dbReference type="EMBL" id="FOLM01000025">
    <property type="protein sequence ID" value="SFD71821.1"/>
    <property type="molecule type" value="Genomic_DNA"/>
</dbReference>
<organism evidence="2 3">
    <name type="scientific">Streptomyces aidingensis</name>
    <dbReference type="NCBI Taxonomy" id="910347"/>
    <lineage>
        <taxon>Bacteria</taxon>
        <taxon>Bacillati</taxon>
        <taxon>Actinomycetota</taxon>
        <taxon>Actinomycetes</taxon>
        <taxon>Kitasatosporales</taxon>
        <taxon>Streptomycetaceae</taxon>
        <taxon>Streptomyces</taxon>
    </lineage>
</organism>
<name>A0A1I1ULY0_9ACTN</name>
<keyword evidence="3" id="KW-1185">Reference proteome</keyword>
<protein>
    <submittedName>
        <fullName evidence="2">Predicted alpha/beta hydrolase</fullName>
    </submittedName>
</protein>
<keyword evidence="2" id="KW-0378">Hydrolase</keyword>
<dbReference type="AlphaFoldDB" id="A0A1I1ULY0"/>
<dbReference type="SUPFAM" id="SSF53474">
    <property type="entry name" value="alpha/beta-Hydrolases"/>
    <property type="match status" value="1"/>
</dbReference>
<accession>A0A1I1ULY0</accession>
<dbReference type="STRING" id="910347.SAMN05421773_12521"/>
<dbReference type="Proteomes" id="UP000199207">
    <property type="component" value="Unassembled WGS sequence"/>
</dbReference>
<gene>
    <name evidence="2" type="ORF">SAMN05421773_12521</name>
</gene>
<sequence length="282" mass="31220">MTATSARQDIRIPARDGYRLAATRYGSGPRAVVISSATAVPRGYYRAYATALADRGYTVLTYDYRGIGGSRPETGLRGFPATAADWALKDMAGVLDHVTGTLRPERLFLVGHSFGGQAAGLLDNTAAVDGMITVSSQSGYWRYQGRRQRLPVAFHTRVTLPLLSRALGYMPWSRFSSAQDLPGGVALQWSRWCRDPRYLLGDATLPVERYRTFHAPVLAYSIDDDAWGTARSVDAMMAAYPRLERRHLRPADHGLRGLGHFGFFRSGSEPVWEETFAWLGAR</sequence>
<dbReference type="PIRSF" id="PIRSF037442">
    <property type="entry name" value="UCP037442_abhydr"/>
    <property type="match status" value="1"/>
</dbReference>
<dbReference type="InterPro" id="IPR017208">
    <property type="entry name" value="UCP037442_abhydr"/>
</dbReference>